<protein>
    <submittedName>
        <fullName evidence="1">Uncharacterized protein</fullName>
    </submittedName>
</protein>
<feature type="non-terminal residue" evidence="1">
    <location>
        <position position="66"/>
    </location>
</feature>
<comment type="caution">
    <text evidence="1">The sequence shown here is derived from an EMBL/GenBank/DDBJ whole genome shotgun (WGS) entry which is preliminary data.</text>
</comment>
<gene>
    <name evidence="1" type="ORF">IRJ41_015457</name>
</gene>
<proteinExistence type="predicted"/>
<dbReference type="EMBL" id="JAFHDT010000008">
    <property type="protein sequence ID" value="KAI7806948.1"/>
    <property type="molecule type" value="Genomic_DNA"/>
</dbReference>
<name>A0A9W7WRD3_TRIRA</name>
<organism evidence="1 2">
    <name type="scientific">Triplophysa rosa</name>
    <name type="common">Cave loach</name>
    <dbReference type="NCBI Taxonomy" id="992332"/>
    <lineage>
        <taxon>Eukaryota</taxon>
        <taxon>Metazoa</taxon>
        <taxon>Chordata</taxon>
        <taxon>Craniata</taxon>
        <taxon>Vertebrata</taxon>
        <taxon>Euteleostomi</taxon>
        <taxon>Actinopterygii</taxon>
        <taxon>Neopterygii</taxon>
        <taxon>Teleostei</taxon>
        <taxon>Ostariophysi</taxon>
        <taxon>Cypriniformes</taxon>
        <taxon>Nemacheilidae</taxon>
        <taxon>Triplophysa</taxon>
    </lineage>
</organism>
<sequence>QQQQTSERFFMNDVDKDLLKYRLKDVIRSMVGQGSWCCESGRRSERVRLLHNTRVSLHHTHMGTGR</sequence>
<evidence type="ECO:0000313" key="2">
    <source>
        <dbReference type="Proteomes" id="UP001059041"/>
    </source>
</evidence>
<keyword evidence="2" id="KW-1185">Reference proteome</keyword>
<evidence type="ECO:0000313" key="1">
    <source>
        <dbReference type="EMBL" id="KAI7806948.1"/>
    </source>
</evidence>
<accession>A0A9W7WRD3</accession>
<dbReference type="Proteomes" id="UP001059041">
    <property type="component" value="Linkage Group LG8"/>
</dbReference>
<dbReference type="AlphaFoldDB" id="A0A9W7WRD3"/>
<feature type="non-terminal residue" evidence="1">
    <location>
        <position position="1"/>
    </location>
</feature>
<reference evidence="1" key="1">
    <citation type="submission" date="2021-02" db="EMBL/GenBank/DDBJ databases">
        <title>Comparative genomics reveals that relaxation of natural selection precedes convergent phenotypic evolution of cavefish.</title>
        <authorList>
            <person name="Peng Z."/>
        </authorList>
    </citation>
    <scope>NUCLEOTIDE SEQUENCE</scope>
    <source>
        <tissue evidence="1">Muscle</tissue>
    </source>
</reference>